<protein>
    <submittedName>
        <fullName evidence="1">Uncharacterized protein</fullName>
    </submittedName>
</protein>
<keyword evidence="2" id="KW-1185">Reference proteome</keyword>
<comment type="caution">
    <text evidence="1">The sequence shown here is derived from an EMBL/GenBank/DDBJ whole genome shotgun (WGS) entry which is preliminary data.</text>
</comment>
<dbReference type="Proteomes" id="UP001433268">
    <property type="component" value="Unassembled WGS sequence"/>
</dbReference>
<organism evidence="1 2">
    <name type="scientific">Apiospora hydei</name>
    <dbReference type="NCBI Taxonomy" id="1337664"/>
    <lineage>
        <taxon>Eukaryota</taxon>
        <taxon>Fungi</taxon>
        <taxon>Dikarya</taxon>
        <taxon>Ascomycota</taxon>
        <taxon>Pezizomycotina</taxon>
        <taxon>Sordariomycetes</taxon>
        <taxon>Xylariomycetidae</taxon>
        <taxon>Amphisphaeriales</taxon>
        <taxon>Apiosporaceae</taxon>
        <taxon>Apiospora</taxon>
    </lineage>
</organism>
<dbReference type="RefSeq" id="XP_066673253.1">
    <property type="nucleotide sequence ID" value="XM_066809635.1"/>
</dbReference>
<evidence type="ECO:0000313" key="2">
    <source>
        <dbReference type="Proteomes" id="UP001433268"/>
    </source>
</evidence>
<evidence type="ECO:0000313" key="1">
    <source>
        <dbReference type="EMBL" id="KAK8090359.1"/>
    </source>
</evidence>
<sequence>MATSYIKTYRLKMEKLKEYLDKQFPAGPVTVKEGEDDRYIAEIPKDLTNDQLNDIEDLRESHQQDF</sequence>
<gene>
    <name evidence="1" type="ORF">PG997_005320</name>
</gene>
<name>A0ABR1X4S2_9PEZI</name>
<reference evidence="1 2" key="1">
    <citation type="submission" date="2023-01" db="EMBL/GenBank/DDBJ databases">
        <title>Analysis of 21 Apiospora genomes using comparative genomics revels a genus with tremendous synthesis potential of carbohydrate active enzymes and secondary metabolites.</title>
        <authorList>
            <person name="Sorensen T."/>
        </authorList>
    </citation>
    <scope>NUCLEOTIDE SEQUENCE [LARGE SCALE GENOMIC DNA]</scope>
    <source>
        <strain evidence="1 2">CBS 114990</strain>
    </source>
</reference>
<dbReference type="GeneID" id="92042695"/>
<proteinExistence type="predicted"/>
<accession>A0ABR1X4S2</accession>
<dbReference type="EMBL" id="JAQQWN010000004">
    <property type="protein sequence ID" value="KAK8090359.1"/>
    <property type="molecule type" value="Genomic_DNA"/>
</dbReference>